<feature type="signal peptide" evidence="2">
    <location>
        <begin position="1"/>
        <end position="25"/>
    </location>
</feature>
<keyword evidence="2" id="KW-0732">Signal</keyword>
<dbReference type="AlphaFoldDB" id="A0A6P1NRR7"/>
<dbReference type="EMBL" id="CP047897">
    <property type="protein sequence ID" value="QHL86516.1"/>
    <property type="molecule type" value="Genomic_DNA"/>
</dbReference>
<evidence type="ECO:0000313" key="3">
    <source>
        <dbReference type="EMBL" id="QHL86516.1"/>
    </source>
</evidence>
<accession>A0A6P1NRR7</accession>
<dbReference type="KEGG" id="nib:GU926_03290"/>
<keyword evidence="4" id="KW-1185">Reference proteome</keyword>
<name>A0A6P1NRR7_9BACT</name>
<protein>
    <submittedName>
        <fullName evidence="3">Uncharacterized protein</fullName>
    </submittedName>
</protein>
<feature type="transmembrane region" description="Helical" evidence="1">
    <location>
        <begin position="98"/>
        <end position="116"/>
    </location>
</feature>
<reference evidence="3 4" key="1">
    <citation type="submission" date="2020-01" db="EMBL/GenBank/DDBJ databases">
        <authorList>
            <person name="Kim M."/>
        </authorList>
    </citation>
    <scope>NUCLEOTIDE SEQUENCE [LARGE SCALE GENOMIC DNA]</scope>
    <source>
        <strain evidence="3 4">BT10</strain>
    </source>
</reference>
<dbReference type="Proteomes" id="UP000464214">
    <property type="component" value="Chromosome"/>
</dbReference>
<gene>
    <name evidence="3" type="ORF">GU926_03290</name>
</gene>
<feature type="chain" id="PRO_5026870259" evidence="2">
    <location>
        <begin position="26"/>
        <end position="142"/>
    </location>
</feature>
<keyword evidence="1" id="KW-1133">Transmembrane helix</keyword>
<keyword evidence="1" id="KW-0812">Transmembrane</keyword>
<organism evidence="3 4">
    <name type="scientific">Nibribacter ruber</name>
    <dbReference type="NCBI Taxonomy" id="2698458"/>
    <lineage>
        <taxon>Bacteria</taxon>
        <taxon>Pseudomonadati</taxon>
        <taxon>Bacteroidota</taxon>
        <taxon>Cytophagia</taxon>
        <taxon>Cytophagales</taxon>
        <taxon>Hymenobacteraceae</taxon>
        <taxon>Nibribacter</taxon>
    </lineage>
</organism>
<keyword evidence="1" id="KW-0472">Membrane</keyword>
<evidence type="ECO:0000313" key="4">
    <source>
        <dbReference type="Proteomes" id="UP000464214"/>
    </source>
</evidence>
<proteinExistence type="predicted"/>
<evidence type="ECO:0000256" key="2">
    <source>
        <dbReference type="SAM" id="SignalP"/>
    </source>
</evidence>
<evidence type="ECO:0000256" key="1">
    <source>
        <dbReference type="SAM" id="Phobius"/>
    </source>
</evidence>
<dbReference type="RefSeq" id="WP_160688980.1">
    <property type="nucleotide sequence ID" value="NZ_CP047897.1"/>
</dbReference>
<sequence length="142" mass="16164">MIKAFTTLLLSLCIFLLGGNTQLLAQVKQQEAFYPSHTSQLAALAQFREVLQDPVYTLSYSLPTFEQAADLIATSETVTELEEDQAGSFKYDKGGSDFLTAILFAGTFAHIFWSIIQRCRFTSQFANFSFHRRYLLFRVLRI</sequence>